<feature type="region of interest" description="Disordered" evidence="1">
    <location>
        <begin position="295"/>
        <end position="315"/>
    </location>
</feature>
<feature type="compositionally biased region" description="Polar residues" evidence="1">
    <location>
        <begin position="70"/>
        <end position="81"/>
    </location>
</feature>
<dbReference type="AlphaFoldDB" id="A0A0N1HBE5"/>
<dbReference type="RefSeq" id="XP_018000538.1">
    <property type="nucleotide sequence ID" value="XM_018148201.1"/>
</dbReference>
<dbReference type="Proteomes" id="UP000038010">
    <property type="component" value="Unassembled WGS sequence"/>
</dbReference>
<reference evidence="2 3" key="1">
    <citation type="submission" date="2015-06" db="EMBL/GenBank/DDBJ databases">
        <title>Draft genome of the ant-associated black yeast Phialophora attae CBS 131958.</title>
        <authorList>
            <person name="Moreno L.F."/>
            <person name="Stielow B.J."/>
            <person name="de Hoog S."/>
            <person name="Vicente V.A."/>
            <person name="Weiss V.A."/>
            <person name="de Vries M."/>
            <person name="Cruz L.M."/>
            <person name="Souza E.M."/>
        </authorList>
    </citation>
    <scope>NUCLEOTIDE SEQUENCE [LARGE SCALE GENOMIC DNA]</scope>
    <source>
        <strain evidence="2 3">CBS 131958</strain>
    </source>
</reference>
<feature type="compositionally biased region" description="Polar residues" evidence="1">
    <location>
        <begin position="141"/>
        <end position="158"/>
    </location>
</feature>
<organism evidence="2 3">
    <name type="scientific">Cyphellophora attinorum</name>
    <dbReference type="NCBI Taxonomy" id="1664694"/>
    <lineage>
        <taxon>Eukaryota</taxon>
        <taxon>Fungi</taxon>
        <taxon>Dikarya</taxon>
        <taxon>Ascomycota</taxon>
        <taxon>Pezizomycotina</taxon>
        <taxon>Eurotiomycetes</taxon>
        <taxon>Chaetothyriomycetidae</taxon>
        <taxon>Chaetothyriales</taxon>
        <taxon>Cyphellophoraceae</taxon>
        <taxon>Cyphellophora</taxon>
    </lineage>
</organism>
<feature type="compositionally biased region" description="Polar residues" evidence="1">
    <location>
        <begin position="51"/>
        <end position="61"/>
    </location>
</feature>
<keyword evidence="3" id="KW-1185">Reference proteome</keyword>
<feature type="compositionally biased region" description="Polar residues" evidence="1">
    <location>
        <begin position="1"/>
        <end position="12"/>
    </location>
</feature>
<dbReference type="VEuPathDB" id="FungiDB:AB675_7805"/>
<feature type="compositionally biased region" description="Basic and acidic residues" evidence="1">
    <location>
        <begin position="100"/>
        <end position="121"/>
    </location>
</feature>
<proteinExistence type="predicted"/>
<dbReference type="GeneID" id="28740081"/>
<evidence type="ECO:0000256" key="1">
    <source>
        <dbReference type="SAM" id="MobiDB-lite"/>
    </source>
</evidence>
<evidence type="ECO:0000313" key="3">
    <source>
        <dbReference type="Proteomes" id="UP000038010"/>
    </source>
</evidence>
<comment type="caution">
    <text evidence="2">The sequence shown here is derived from an EMBL/GenBank/DDBJ whole genome shotgun (WGS) entry which is preliminary data.</text>
</comment>
<name>A0A0N1HBE5_9EURO</name>
<protein>
    <submittedName>
        <fullName evidence="2">Uncharacterized protein</fullName>
    </submittedName>
</protein>
<evidence type="ECO:0000313" key="2">
    <source>
        <dbReference type="EMBL" id="KPI40575.1"/>
    </source>
</evidence>
<gene>
    <name evidence="2" type="ORF">AB675_7805</name>
</gene>
<sequence>MATSPSKANLSGFSEEKIPVDLAKDVEEGSSEKTEHPYRVSDSEAVENSKETMTLESSAPNDSFFDEPLESNSIGSGSHFTLNGDKNKLLSSSHGKQAPRSRDDKQAMPHDDDKQTLDLDGKQVLGGNADKIVATRFEPGQTDSPTTTLDRSQMDVSQLSRGSGSYQEYAFCHASALRLNHNVVIDPNGGAIYFVEVAAFAKGRVDVVVHHVKHELASKGATLTADEGKLCSVVGFAQFPHDRDNLIQIGLGDHHDMSSVKWLELKRTHEIADWTIVLPGSLSHELQLATNLDSSTRSSIPSASPISPLDSKSSTGSFRLVETSTGAVIAAYSELKTMSSWKKRGKLRIYDRSVVHVNMLSGEDLQLLIVLCCASMNEKRRRASVRKWTAGVF</sequence>
<feature type="compositionally biased region" description="Basic and acidic residues" evidence="1">
    <location>
        <begin position="14"/>
        <end position="50"/>
    </location>
</feature>
<feature type="compositionally biased region" description="Low complexity" evidence="1">
    <location>
        <begin position="295"/>
        <end position="311"/>
    </location>
</feature>
<accession>A0A0N1HBE5</accession>
<dbReference type="OrthoDB" id="3431997at2759"/>
<feature type="region of interest" description="Disordered" evidence="1">
    <location>
        <begin position="1"/>
        <end position="158"/>
    </location>
</feature>
<dbReference type="EMBL" id="LFJN01000012">
    <property type="protein sequence ID" value="KPI40575.1"/>
    <property type="molecule type" value="Genomic_DNA"/>
</dbReference>